<gene>
    <name evidence="3" type="ORF">IAA55_07370</name>
</gene>
<evidence type="ECO:0000313" key="3">
    <source>
        <dbReference type="EMBL" id="HIR71085.1"/>
    </source>
</evidence>
<dbReference type="Pfam" id="PF02557">
    <property type="entry name" value="VanY"/>
    <property type="match status" value="1"/>
</dbReference>
<comment type="caution">
    <text evidence="3">The sequence shown here is derived from an EMBL/GenBank/DDBJ whole genome shotgun (WGS) entry which is preliminary data.</text>
</comment>
<evidence type="ECO:0000259" key="2">
    <source>
        <dbReference type="Pfam" id="PF02557"/>
    </source>
</evidence>
<dbReference type="GO" id="GO:0006508">
    <property type="term" value="P:proteolysis"/>
    <property type="evidence" value="ECO:0007669"/>
    <property type="project" value="InterPro"/>
</dbReference>
<evidence type="ECO:0000313" key="4">
    <source>
        <dbReference type="Proteomes" id="UP000823912"/>
    </source>
</evidence>
<dbReference type="CDD" id="cd14852">
    <property type="entry name" value="LD-carboxypeptidase"/>
    <property type="match status" value="1"/>
</dbReference>
<evidence type="ECO:0000256" key="1">
    <source>
        <dbReference type="SAM" id="MobiDB-lite"/>
    </source>
</evidence>
<dbReference type="InterPro" id="IPR003709">
    <property type="entry name" value="VanY-like_core_dom"/>
</dbReference>
<dbReference type="InterPro" id="IPR052179">
    <property type="entry name" value="DD-CPase-like"/>
</dbReference>
<reference evidence="3" key="2">
    <citation type="journal article" date="2021" name="PeerJ">
        <title>Extensive microbial diversity within the chicken gut microbiome revealed by metagenomics and culture.</title>
        <authorList>
            <person name="Gilroy R."/>
            <person name="Ravi A."/>
            <person name="Getino M."/>
            <person name="Pursley I."/>
            <person name="Horton D.L."/>
            <person name="Alikhan N.F."/>
            <person name="Baker D."/>
            <person name="Gharbi K."/>
            <person name="Hall N."/>
            <person name="Watson M."/>
            <person name="Adriaenssens E.M."/>
            <person name="Foster-Nyarko E."/>
            <person name="Jarju S."/>
            <person name="Secka A."/>
            <person name="Antonio M."/>
            <person name="Oren A."/>
            <person name="Chaudhuri R.R."/>
            <person name="La Ragione R."/>
            <person name="Hildebrand F."/>
            <person name="Pallen M.J."/>
        </authorList>
    </citation>
    <scope>NUCLEOTIDE SEQUENCE</scope>
    <source>
        <strain evidence="3">ChiSjej5B23-6657</strain>
    </source>
</reference>
<dbReference type="Gene3D" id="3.30.1380.10">
    <property type="match status" value="1"/>
</dbReference>
<dbReference type="SUPFAM" id="SSF55166">
    <property type="entry name" value="Hedgehog/DD-peptidase"/>
    <property type="match status" value="1"/>
</dbReference>
<reference evidence="3" key="1">
    <citation type="submission" date="2020-10" db="EMBL/GenBank/DDBJ databases">
        <authorList>
            <person name="Gilroy R."/>
        </authorList>
    </citation>
    <scope>NUCLEOTIDE SEQUENCE</scope>
    <source>
        <strain evidence="3">ChiSjej5B23-6657</strain>
    </source>
</reference>
<dbReference type="InterPro" id="IPR058193">
    <property type="entry name" value="VanY/YodJ_core_dom"/>
</dbReference>
<dbReference type="PANTHER" id="PTHR34385">
    <property type="entry name" value="D-ALANYL-D-ALANINE CARBOXYPEPTIDASE"/>
    <property type="match status" value="1"/>
</dbReference>
<dbReference type="InterPro" id="IPR009045">
    <property type="entry name" value="Zn_M74/Hedgehog-like"/>
</dbReference>
<name>A0A9D1EA06_9FIRM</name>
<protein>
    <submittedName>
        <fullName evidence="3">M15 family metallopeptidase</fullName>
    </submittedName>
</protein>
<dbReference type="PANTHER" id="PTHR34385:SF1">
    <property type="entry name" value="PEPTIDOGLYCAN L-ALANYL-D-GLUTAMATE ENDOPEPTIDASE CWLK"/>
    <property type="match status" value="1"/>
</dbReference>
<feature type="domain" description="D-alanyl-D-alanine carboxypeptidase-like core" evidence="2">
    <location>
        <begin position="114"/>
        <end position="249"/>
    </location>
</feature>
<dbReference type="GO" id="GO:0008233">
    <property type="term" value="F:peptidase activity"/>
    <property type="evidence" value="ECO:0007669"/>
    <property type="project" value="InterPro"/>
</dbReference>
<dbReference type="AlphaFoldDB" id="A0A9D1EA06"/>
<dbReference type="Proteomes" id="UP000823912">
    <property type="component" value="Unassembled WGS sequence"/>
</dbReference>
<sequence length="273" mass="31051">MSYRGNRKTRRRRRARRIWIRLLLTNLLLLFALALALRAGAVLSRGETLKGEGATEANGTKEVDGRGGGTPGTVTSAAGKSKKTEQWNLILVNPWNEVPEDYEVKLTRLKNGQAVDSRCYPMLQQMMDDCRADGLNPYICASYRTMKKQKALFADKVKRVLLEGCPKDEAEDEAAKTVARPGTSEHQLGLALDIVDADDPQLETWQEDTPVQQWLMKNSWKYGFVLRYPPEKSSITGIIYEPWHYRYVGRQAAEEMHNKGLCLEEYLKEREEG</sequence>
<dbReference type="EMBL" id="DVHM01000116">
    <property type="protein sequence ID" value="HIR71085.1"/>
    <property type="molecule type" value="Genomic_DNA"/>
</dbReference>
<feature type="region of interest" description="Disordered" evidence="1">
    <location>
        <begin position="49"/>
        <end position="80"/>
    </location>
</feature>
<organism evidence="3 4">
    <name type="scientific">Candidatus Pullilachnospira gallistercoris</name>
    <dbReference type="NCBI Taxonomy" id="2840911"/>
    <lineage>
        <taxon>Bacteria</taxon>
        <taxon>Bacillati</taxon>
        <taxon>Bacillota</taxon>
        <taxon>Clostridia</taxon>
        <taxon>Lachnospirales</taxon>
        <taxon>Lachnospiraceae</taxon>
        <taxon>Lachnospiraceae incertae sedis</taxon>
        <taxon>Candidatus Pullilachnospira</taxon>
    </lineage>
</organism>
<proteinExistence type="predicted"/>
<accession>A0A9D1EA06</accession>